<feature type="domain" description="Flavin reductase like" evidence="2">
    <location>
        <begin position="12"/>
        <end position="154"/>
    </location>
</feature>
<gene>
    <name evidence="3" type="ORF">GCM10009788_55070</name>
</gene>
<dbReference type="SUPFAM" id="SSF50475">
    <property type="entry name" value="FMN-binding split barrel"/>
    <property type="match status" value="1"/>
</dbReference>
<proteinExistence type="predicted"/>
<dbReference type="RefSeq" id="WP_246086484.1">
    <property type="nucleotide sequence ID" value="NZ_BAAAOR010000041.1"/>
</dbReference>
<dbReference type="Proteomes" id="UP001500842">
    <property type="component" value="Unassembled WGS sequence"/>
</dbReference>
<evidence type="ECO:0000259" key="2">
    <source>
        <dbReference type="SMART" id="SM00903"/>
    </source>
</evidence>
<dbReference type="SMART" id="SM00903">
    <property type="entry name" value="Flavin_Reduct"/>
    <property type="match status" value="1"/>
</dbReference>
<dbReference type="PANTHER" id="PTHR30466">
    <property type="entry name" value="FLAVIN REDUCTASE"/>
    <property type="match status" value="1"/>
</dbReference>
<keyword evidence="1" id="KW-0560">Oxidoreductase</keyword>
<protein>
    <submittedName>
        <fullName evidence="3">Flavin reductase family protein</fullName>
    </submittedName>
</protein>
<dbReference type="InterPro" id="IPR050268">
    <property type="entry name" value="NADH-dep_flavin_reductase"/>
</dbReference>
<evidence type="ECO:0000313" key="3">
    <source>
        <dbReference type="EMBL" id="GAA1545676.1"/>
    </source>
</evidence>
<accession>A0ABN2BQQ0</accession>
<comment type="caution">
    <text evidence="3">The sequence shown here is derived from an EMBL/GenBank/DDBJ whole genome shotgun (WGS) entry which is preliminary data.</text>
</comment>
<keyword evidence="4" id="KW-1185">Reference proteome</keyword>
<evidence type="ECO:0000313" key="4">
    <source>
        <dbReference type="Proteomes" id="UP001500842"/>
    </source>
</evidence>
<organism evidence="3 4">
    <name type="scientific">Nocardioides humi</name>
    <dbReference type="NCBI Taxonomy" id="449461"/>
    <lineage>
        <taxon>Bacteria</taxon>
        <taxon>Bacillati</taxon>
        <taxon>Actinomycetota</taxon>
        <taxon>Actinomycetes</taxon>
        <taxon>Propionibacteriales</taxon>
        <taxon>Nocardioidaceae</taxon>
        <taxon>Nocardioides</taxon>
    </lineage>
</organism>
<dbReference type="Gene3D" id="2.30.110.10">
    <property type="entry name" value="Electron Transport, Fmn-binding Protein, Chain A"/>
    <property type="match status" value="1"/>
</dbReference>
<dbReference type="Pfam" id="PF01613">
    <property type="entry name" value="Flavin_Reduct"/>
    <property type="match status" value="1"/>
</dbReference>
<sequence>MRIDPRELRNCLGHFATGVTVVTCHTPDGTAHGATVNAFTGVSLEPPLVLVCVNNGSRMSSYLDGVPFAVNVLHRDQQDLALHFAGRPQVDEIDWRTRTPGDGAPVLAGCLATISCTPWRTYDGGDHTLFLGEVQEIHRAAGRPLLFHSGQFHDLHHDPGPAPWEGSGDAPAAMAWIAEAAALLEQRI</sequence>
<dbReference type="PANTHER" id="PTHR30466:SF1">
    <property type="entry name" value="FMN REDUCTASE (NADH) RUTF"/>
    <property type="match status" value="1"/>
</dbReference>
<reference evidence="3 4" key="1">
    <citation type="journal article" date="2019" name="Int. J. Syst. Evol. Microbiol.">
        <title>The Global Catalogue of Microorganisms (GCM) 10K type strain sequencing project: providing services to taxonomists for standard genome sequencing and annotation.</title>
        <authorList>
            <consortium name="The Broad Institute Genomics Platform"/>
            <consortium name="The Broad Institute Genome Sequencing Center for Infectious Disease"/>
            <person name="Wu L."/>
            <person name="Ma J."/>
        </authorList>
    </citation>
    <scope>NUCLEOTIDE SEQUENCE [LARGE SCALE GENOMIC DNA]</scope>
    <source>
        <strain evidence="3 4">JCM 14942</strain>
    </source>
</reference>
<dbReference type="InterPro" id="IPR002563">
    <property type="entry name" value="Flavin_Rdtase-like_dom"/>
</dbReference>
<name>A0ABN2BQQ0_9ACTN</name>
<dbReference type="InterPro" id="IPR012349">
    <property type="entry name" value="Split_barrel_FMN-bd"/>
</dbReference>
<evidence type="ECO:0000256" key="1">
    <source>
        <dbReference type="ARBA" id="ARBA00023002"/>
    </source>
</evidence>
<dbReference type="EMBL" id="BAAAOR010000041">
    <property type="protein sequence ID" value="GAA1545676.1"/>
    <property type="molecule type" value="Genomic_DNA"/>
</dbReference>